<sequence length="95" mass="10937">MSNHEIFKTLLQIQSYSLPSPEEICILYSFYIADINSLVTLTVRNIRPQISPSRTIQFIHTFFSPNTIVPSKRFNKITSTQPGRPCDQLLLHICL</sequence>
<protein>
    <submittedName>
        <fullName evidence="1">Uncharacterized protein</fullName>
    </submittedName>
</protein>
<dbReference type="EMBL" id="BPLQ01010744">
    <property type="protein sequence ID" value="GIY53267.1"/>
    <property type="molecule type" value="Genomic_DNA"/>
</dbReference>
<reference evidence="1 2" key="1">
    <citation type="submission" date="2021-06" db="EMBL/GenBank/DDBJ databases">
        <title>Caerostris darwini draft genome.</title>
        <authorList>
            <person name="Kono N."/>
            <person name="Arakawa K."/>
        </authorList>
    </citation>
    <scope>NUCLEOTIDE SEQUENCE [LARGE SCALE GENOMIC DNA]</scope>
</reference>
<dbReference type="Proteomes" id="UP001054837">
    <property type="component" value="Unassembled WGS sequence"/>
</dbReference>
<evidence type="ECO:0000313" key="1">
    <source>
        <dbReference type="EMBL" id="GIY53267.1"/>
    </source>
</evidence>
<organism evidence="1 2">
    <name type="scientific">Caerostris darwini</name>
    <dbReference type="NCBI Taxonomy" id="1538125"/>
    <lineage>
        <taxon>Eukaryota</taxon>
        <taxon>Metazoa</taxon>
        <taxon>Ecdysozoa</taxon>
        <taxon>Arthropoda</taxon>
        <taxon>Chelicerata</taxon>
        <taxon>Arachnida</taxon>
        <taxon>Araneae</taxon>
        <taxon>Araneomorphae</taxon>
        <taxon>Entelegynae</taxon>
        <taxon>Araneoidea</taxon>
        <taxon>Araneidae</taxon>
        <taxon>Caerostris</taxon>
    </lineage>
</organism>
<gene>
    <name evidence="1" type="ORF">CDAR_84161</name>
</gene>
<name>A0AAV4U691_9ARAC</name>
<keyword evidence="2" id="KW-1185">Reference proteome</keyword>
<dbReference type="AlphaFoldDB" id="A0AAV4U691"/>
<accession>A0AAV4U691</accession>
<comment type="caution">
    <text evidence="1">The sequence shown here is derived from an EMBL/GenBank/DDBJ whole genome shotgun (WGS) entry which is preliminary data.</text>
</comment>
<evidence type="ECO:0000313" key="2">
    <source>
        <dbReference type="Proteomes" id="UP001054837"/>
    </source>
</evidence>
<proteinExistence type="predicted"/>